<dbReference type="RefSeq" id="WP_089884094.1">
    <property type="nucleotide sequence ID" value="NZ_FNGV01000001.1"/>
</dbReference>
<dbReference type="Proteomes" id="UP000199440">
    <property type="component" value="Unassembled WGS sequence"/>
</dbReference>
<dbReference type="SUPFAM" id="SSF48208">
    <property type="entry name" value="Six-hairpin glycosidases"/>
    <property type="match status" value="1"/>
</dbReference>
<keyword evidence="3" id="KW-1185">Reference proteome</keyword>
<proteinExistence type="predicted"/>
<name>A0A1G9I8Z0_9FLAO</name>
<dbReference type="STRING" id="192904.SAMN04488514_10142"/>
<evidence type="ECO:0000256" key="1">
    <source>
        <dbReference type="SAM" id="SignalP"/>
    </source>
</evidence>
<gene>
    <name evidence="2" type="ORF">SAMN04488514_10142</name>
</gene>
<evidence type="ECO:0000313" key="2">
    <source>
        <dbReference type="EMBL" id="SDL21708.1"/>
    </source>
</evidence>
<protein>
    <submittedName>
        <fullName evidence="2">Uncharacterized protein</fullName>
    </submittedName>
</protein>
<dbReference type="EMBL" id="FNGV01000001">
    <property type="protein sequence ID" value="SDL21708.1"/>
    <property type="molecule type" value="Genomic_DNA"/>
</dbReference>
<dbReference type="GO" id="GO:0005975">
    <property type="term" value="P:carbohydrate metabolic process"/>
    <property type="evidence" value="ECO:0007669"/>
    <property type="project" value="InterPro"/>
</dbReference>
<evidence type="ECO:0000313" key="3">
    <source>
        <dbReference type="Proteomes" id="UP000199440"/>
    </source>
</evidence>
<reference evidence="3" key="1">
    <citation type="submission" date="2016-10" db="EMBL/GenBank/DDBJ databases">
        <authorList>
            <person name="Varghese N."/>
            <person name="Submissions S."/>
        </authorList>
    </citation>
    <scope>NUCLEOTIDE SEQUENCE [LARGE SCALE GENOMIC DNA]</scope>
    <source>
        <strain evidence="3">DSM 19886</strain>
    </source>
</reference>
<dbReference type="InterPro" id="IPR008928">
    <property type="entry name" value="6-hairpin_glycosidase_sf"/>
</dbReference>
<feature type="signal peptide" evidence="1">
    <location>
        <begin position="1"/>
        <end position="18"/>
    </location>
</feature>
<keyword evidence="1" id="KW-0732">Signal</keyword>
<sequence length="734" mass="84970">MKNLLLTFCLIISLTATAQRYSDQAYLQDRAEKFDLNEETQNIALLQIASDRNKAIKILSENGLLHPYEKKIRKDFEYRPLTDMHIVALSRYQEQFIYLTDKAVLSNAWAGKFYIDHGIQNPKGMAIGADFLTLVAGNSELRVFQNGQKIWNTSVNNLNPIALEYDKTTGHFLILTEDALYQLDLTLKTMEKVYDGSNLTAMCYYNDEIVLGTKDGIQSLNRKTFALNKSNQKLPWTEITSLKNIRGALWFGSTKGAFKLRSDGKYDYYASKRWLVDDHVVDLEKGPDDTVLVLTKEGMSKINFEPMTLAQKADYFQEIQRSRHIRYGFTTDLTLQTPGDLSTGYNHDTDNDGLWTSMYLAGELFRYAVTKSEDAKLNAYEAFEAMERLTSLPDLKGFPARSFERDGYEIGLHANGFSGEWYKKHVEENGRIWRLSDDEIWRWKSTTSSDESCGHFFVYALFAELAPDKAWRDRAIHQIKIEMDHIMDNNWYLVDWNGEPTAWGKWNPKYVNSFPTNVGDRRLNSTLILSFLQTAYHFTTDEKYKKAAEKLIRKYGYDENANRPATTIGFVEGEDLSDKWNHSDDEMYFLTMPGFVNYSFSEEQKTAHFNTVKSHWEVERSEKNPLWNYLFALSGSKNIDSEESAWWLREFPMDLIDWKVDNSHRKDLTKIEPNFRSQTYSEVLPGDERTLHLHNGAYRNNGGSDGNREYAPYIYLLPYWAGRYVDAISAPVPN</sequence>
<dbReference type="OrthoDB" id="610763at2"/>
<accession>A0A1G9I8Z0</accession>
<organism evidence="2 3">
    <name type="scientific">Kriegella aquimaris</name>
    <dbReference type="NCBI Taxonomy" id="192904"/>
    <lineage>
        <taxon>Bacteria</taxon>
        <taxon>Pseudomonadati</taxon>
        <taxon>Bacteroidota</taxon>
        <taxon>Flavobacteriia</taxon>
        <taxon>Flavobacteriales</taxon>
        <taxon>Flavobacteriaceae</taxon>
        <taxon>Kriegella</taxon>
    </lineage>
</organism>
<feature type="chain" id="PRO_5011770342" evidence="1">
    <location>
        <begin position="19"/>
        <end position="734"/>
    </location>
</feature>
<dbReference type="AlphaFoldDB" id="A0A1G9I8Z0"/>